<gene>
    <name evidence="4" type="ORF">AAG747_09135</name>
</gene>
<dbReference type="FunFam" id="2.60.120.1440:FF:000001">
    <property type="entry name" value="Putative anti-sigma factor"/>
    <property type="match status" value="1"/>
</dbReference>
<evidence type="ECO:0000256" key="1">
    <source>
        <dbReference type="SAM" id="Phobius"/>
    </source>
</evidence>
<dbReference type="AlphaFoldDB" id="A0AAW9S9Q9"/>
<keyword evidence="1" id="KW-0812">Transmembrane</keyword>
<proteinExistence type="predicted"/>
<dbReference type="PIRSF" id="PIRSF018266">
    <property type="entry name" value="FecR"/>
    <property type="match status" value="1"/>
</dbReference>
<evidence type="ECO:0000313" key="4">
    <source>
        <dbReference type="EMBL" id="MEN7548073.1"/>
    </source>
</evidence>
<evidence type="ECO:0000259" key="2">
    <source>
        <dbReference type="Pfam" id="PF04773"/>
    </source>
</evidence>
<accession>A0AAW9S9Q9</accession>
<feature type="domain" description="Protein FecR C-terminal" evidence="3">
    <location>
        <begin position="278"/>
        <end position="345"/>
    </location>
</feature>
<comment type="caution">
    <text evidence="4">The sequence shown here is derived from an EMBL/GenBank/DDBJ whole genome shotgun (WGS) entry which is preliminary data.</text>
</comment>
<dbReference type="Proteomes" id="UP001403385">
    <property type="component" value="Unassembled WGS sequence"/>
</dbReference>
<dbReference type="InterPro" id="IPR006860">
    <property type="entry name" value="FecR"/>
</dbReference>
<keyword evidence="1" id="KW-1133">Transmembrane helix</keyword>
<dbReference type="GO" id="GO:0016989">
    <property type="term" value="F:sigma factor antagonist activity"/>
    <property type="evidence" value="ECO:0007669"/>
    <property type="project" value="TreeGrafter"/>
</dbReference>
<dbReference type="InterPro" id="IPR032508">
    <property type="entry name" value="FecR_C"/>
</dbReference>
<protein>
    <submittedName>
        <fullName evidence="4">FecR domain-containing protein</fullName>
    </submittedName>
</protein>
<keyword evidence="5" id="KW-1185">Reference proteome</keyword>
<dbReference type="Pfam" id="PF16344">
    <property type="entry name" value="FecR_C"/>
    <property type="match status" value="1"/>
</dbReference>
<dbReference type="EMBL" id="JBDKWZ010000004">
    <property type="protein sequence ID" value="MEN7548073.1"/>
    <property type="molecule type" value="Genomic_DNA"/>
</dbReference>
<dbReference type="Gene3D" id="3.55.50.30">
    <property type="match status" value="1"/>
</dbReference>
<evidence type="ECO:0000313" key="5">
    <source>
        <dbReference type="Proteomes" id="UP001403385"/>
    </source>
</evidence>
<feature type="domain" description="FecR protein" evidence="2">
    <location>
        <begin position="142"/>
        <end position="234"/>
    </location>
</feature>
<feature type="transmembrane region" description="Helical" evidence="1">
    <location>
        <begin position="103"/>
        <end position="124"/>
    </location>
</feature>
<organism evidence="4 5">
    <name type="scientific">Rapidithrix thailandica</name>
    <dbReference type="NCBI Taxonomy" id="413964"/>
    <lineage>
        <taxon>Bacteria</taxon>
        <taxon>Pseudomonadati</taxon>
        <taxon>Bacteroidota</taxon>
        <taxon>Cytophagia</taxon>
        <taxon>Cytophagales</taxon>
        <taxon>Flammeovirgaceae</taxon>
        <taxon>Rapidithrix</taxon>
    </lineage>
</organism>
<dbReference type="Gene3D" id="2.60.120.1440">
    <property type="match status" value="1"/>
</dbReference>
<keyword evidence="1" id="KW-0472">Membrane</keyword>
<dbReference type="PANTHER" id="PTHR30273">
    <property type="entry name" value="PERIPLASMIC SIGNAL SENSOR AND SIGMA FACTOR ACTIVATOR FECR-RELATED"/>
    <property type="match status" value="1"/>
</dbReference>
<dbReference type="Pfam" id="PF04773">
    <property type="entry name" value="FecR"/>
    <property type="match status" value="1"/>
</dbReference>
<dbReference type="RefSeq" id="WP_346820855.1">
    <property type="nucleotide sequence ID" value="NZ_JBDKWZ010000004.1"/>
</dbReference>
<name>A0AAW9S9Q9_9BACT</name>
<reference evidence="4 5" key="1">
    <citation type="submission" date="2024-04" db="EMBL/GenBank/DDBJ databases">
        <title>Novel genus in family Flammeovirgaceae.</title>
        <authorList>
            <person name="Nguyen T.H."/>
            <person name="Vuong T.Q."/>
            <person name="Le H."/>
            <person name="Kim S.-G."/>
        </authorList>
    </citation>
    <scope>NUCLEOTIDE SEQUENCE [LARGE SCALE GENOMIC DNA]</scope>
    <source>
        <strain evidence="4 5">JCM 23209</strain>
    </source>
</reference>
<dbReference type="PANTHER" id="PTHR30273:SF2">
    <property type="entry name" value="PROTEIN FECR"/>
    <property type="match status" value="1"/>
</dbReference>
<sequence length="346" mass="39984">MNPNKGDYTVDDLINEPSFQAYAYRKDPENIRLWNTWLQRHPEKAPSVEEALFILREFYSIAHPLTEKEYEEELLQVKKRLSLSKSSVTPLKSYASQRQAASAWKWVASVSFLLLALTGLHLWYQVHFQETLENTLWAERTVPKGQKVNLTLSDGTYVKLNAGSTLKFPKVFSEETREVFLEGEGYFEVSKDSLHPFVIRTGNLSTRVLGTSFIVRAYPQAPIIEVAVQSGQVQVEEKRQSQMVLTPQERVVYSKEDGKLDKSGFNPLKYFGWKDGIIYFEEATLLEIFEQLEQWYGVSFEINAIISDQETYKGSFQHESLRNVLSAIQYKVNFQFKISTDKVIVY</sequence>
<dbReference type="InterPro" id="IPR012373">
    <property type="entry name" value="Ferrdict_sens_TM"/>
</dbReference>
<evidence type="ECO:0000259" key="3">
    <source>
        <dbReference type="Pfam" id="PF16344"/>
    </source>
</evidence>